<keyword evidence="5" id="KW-0297">G-protein coupled receptor</keyword>
<name>A0ABM0K2D6_APLCA</name>
<sequence length="676" mass="74868">MSSAPNLTESARMEIISQVNEEKFQKLIPTIVFCVVLSVVGTLGNSVAIYIFSAKMTRNVMNNLFIFLSAVSLFACSVCLPLEVVDIRNYFLYPSLVCCKITRFFNTYVSISSNLTLIVLAVIRYRAVSGMRTSQPRTLPVIAGILLSTLSAAWISLVLFGMRSSPTYIHDVKGFDCSIADDAANTAWPMIFNTILGIGFLCLLTITSFCYFRIWALVRRSRVKVAAHRDKQTEAHKETPNESRAPTGGQALQQPMAAFSGKSQDSNRCYGNRGEQKLRPEAFASTMLTLDASKVAEVENNVVDLAHVNRHTTIDSSERNRSNDEKHLQVLVLESDAVLGEEIDTDVFNKTAHNTQMIKPNTSQDLNLDLLELSQKMPEEQTTSSYQSPPHDLESGERVTLRYAQRVAEQSSHSLANTYSLSPPGDNNKSCHIQKGIVEHSELASNPLSLSNLNNNYRLRLKEDEAGLFSQSGGNAASVANPLDNIEPSIGQGVVGELGELGYNDPILSDPIHNGSNQIQTQTQEVARAHTALFQRFVLSGEIERYGVETSRGDNSRIDNPDTVANSTAIQTNVQAKPPTVKNKKKTAEQAVSLTAFILTFTFVLSYTPYFLVSIPRAFIKDADYKQDALQLNLVNVAIRFYFVTPAVNPLIYFASSLDFRRKCKTLWSRDKSPTV</sequence>
<dbReference type="SUPFAM" id="SSF81321">
    <property type="entry name" value="Family A G protein-coupled receptor-like"/>
    <property type="match status" value="1"/>
</dbReference>
<feature type="transmembrane region" description="Helical" evidence="10">
    <location>
        <begin position="591"/>
        <end position="612"/>
    </location>
</feature>
<gene>
    <name evidence="13" type="primary">LOC101854043</name>
</gene>
<feature type="transmembrane region" description="Helical" evidence="10">
    <location>
        <begin position="64"/>
        <end position="85"/>
    </location>
</feature>
<evidence type="ECO:0000256" key="9">
    <source>
        <dbReference type="SAM" id="MobiDB-lite"/>
    </source>
</evidence>
<keyword evidence="8" id="KW-0807">Transducer</keyword>
<feature type="region of interest" description="Disordered" evidence="9">
    <location>
        <begin position="228"/>
        <end position="250"/>
    </location>
</feature>
<evidence type="ECO:0000256" key="2">
    <source>
        <dbReference type="ARBA" id="ARBA00022475"/>
    </source>
</evidence>
<proteinExistence type="predicted"/>
<feature type="transmembrane region" description="Helical" evidence="10">
    <location>
        <begin position="105"/>
        <end position="127"/>
    </location>
</feature>
<keyword evidence="6 10" id="KW-0472">Membrane</keyword>
<feature type="domain" description="G-protein coupled receptors family 1 profile" evidence="11">
    <location>
        <begin position="44"/>
        <end position="653"/>
    </location>
</feature>
<dbReference type="GeneID" id="101854043"/>
<keyword evidence="2" id="KW-1003">Cell membrane</keyword>
<dbReference type="CDD" id="cd00637">
    <property type="entry name" value="7tm_classA_rhodopsin-like"/>
    <property type="match status" value="2"/>
</dbReference>
<feature type="transmembrane region" description="Helical" evidence="10">
    <location>
        <begin position="632"/>
        <end position="655"/>
    </location>
</feature>
<reference evidence="13" key="1">
    <citation type="submission" date="2025-08" db="UniProtKB">
        <authorList>
            <consortium name="RefSeq"/>
        </authorList>
    </citation>
    <scope>IDENTIFICATION</scope>
</reference>
<evidence type="ECO:0000256" key="8">
    <source>
        <dbReference type="ARBA" id="ARBA00023224"/>
    </source>
</evidence>
<evidence type="ECO:0000259" key="11">
    <source>
        <dbReference type="PROSITE" id="PS50262"/>
    </source>
</evidence>
<keyword evidence="4 10" id="KW-1133">Transmembrane helix</keyword>
<evidence type="ECO:0000256" key="7">
    <source>
        <dbReference type="ARBA" id="ARBA00023170"/>
    </source>
</evidence>
<evidence type="ECO:0000313" key="12">
    <source>
        <dbReference type="Proteomes" id="UP000694888"/>
    </source>
</evidence>
<feature type="transmembrane region" description="Helical" evidence="10">
    <location>
        <begin position="139"/>
        <end position="162"/>
    </location>
</feature>
<evidence type="ECO:0000313" key="13">
    <source>
        <dbReference type="RefSeq" id="XP_005107125.1"/>
    </source>
</evidence>
<dbReference type="PRINTS" id="PR00237">
    <property type="entry name" value="GPCRRHODOPSN"/>
</dbReference>
<evidence type="ECO:0000256" key="5">
    <source>
        <dbReference type="ARBA" id="ARBA00023040"/>
    </source>
</evidence>
<dbReference type="Proteomes" id="UP000694888">
    <property type="component" value="Unplaced"/>
</dbReference>
<keyword evidence="12" id="KW-1185">Reference proteome</keyword>
<keyword evidence="3 10" id="KW-0812">Transmembrane</keyword>
<feature type="compositionally biased region" description="Basic and acidic residues" evidence="9">
    <location>
        <begin position="228"/>
        <end position="241"/>
    </location>
</feature>
<dbReference type="InterPro" id="IPR017452">
    <property type="entry name" value="GPCR_Rhodpsn_7TM"/>
</dbReference>
<organism evidence="12 13">
    <name type="scientific">Aplysia californica</name>
    <name type="common">California sea hare</name>
    <dbReference type="NCBI Taxonomy" id="6500"/>
    <lineage>
        <taxon>Eukaryota</taxon>
        <taxon>Metazoa</taxon>
        <taxon>Spiralia</taxon>
        <taxon>Lophotrochozoa</taxon>
        <taxon>Mollusca</taxon>
        <taxon>Gastropoda</taxon>
        <taxon>Heterobranchia</taxon>
        <taxon>Euthyneura</taxon>
        <taxon>Tectipleura</taxon>
        <taxon>Aplysiida</taxon>
        <taxon>Aplysioidea</taxon>
        <taxon>Aplysiidae</taxon>
        <taxon>Aplysia</taxon>
    </lineage>
</organism>
<dbReference type="InterPro" id="IPR000276">
    <property type="entry name" value="GPCR_Rhodpsn"/>
</dbReference>
<dbReference type="PANTHER" id="PTHR24248">
    <property type="entry name" value="ADRENERGIC RECEPTOR-RELATED G-PROTEIN COUPLED RECEPTOR"/>
    <property type="match status" value="1"/>
</dbReference>
<evidence type="ECO:0000256" key="3">
    <source>
        <dbReference type="ARBA" id="ARBA00022692"/>
    </source>
</evidence>
<keyword evidence="7" id="KW-0675">Receptor</keyword>
<protein>
    <submittedName>
        <fullName evidence="13">Uncharacterized protein LOC101854043</fullName>
    </submittedName>
</protein>
<feature type="transmembrane region" description="Helical" evidence="10">
    <location>
        <begin position="190"/>
        <end position="212"/>
    </location>
</feature>
<feature type="transmembrane region" description="Helical" evidence="10">
    <location>
        <begin position="27"/>
        <end position="52"/>
    </location>
</feature>
<accession>A0ABM0K2D6</accession>
<dbReference type="RefSeq" id="XP_005107125.1">
    <property type="nucleotide sequence ID" value="XM_005107068.3"/>
</dbReference>
<dbReference type="Gene3D" id="1.20.1070.10">
    <property type="entry name" value="Rhodopsin 7-helix transmembrane proteins"/>
    <property type="match status" value="2"/>
</dbReference>
<evidence type="ECO:0000256" key="4">
    <source>
        <dbReference type="ARBA" id="ARBA00022989"/>
    </source>
</evidence>
<dbReference type="PROSITE" id="PS50262">
    <property type="entry name" value="G_PROTEIN_RECEP_F1_2"/>
    <property type="match status" value="1"/>
</dbReference>
<comment type="subcellular location">
    <subcellularLocation>
        <location evidence="1">Cell membrane</location>
        <topology evidence="1">Multi-pass membrane protein</topology>
    </subcellularLocation>
</comment>
<evidence type="ECO:0000256" key="1">
    <source>
        <dbReference type="ARBA" id="ARBA00004651"/>
    </source>
</evidence>
<dbReference type="Pfam" id="PF00001">
    <property type="entry name" value="7tm_1"/>
    <property type="match status" value="1"/>
</dbReference>
<evidence type="ECO:0000256" key="10">
    <source>
        <dbReference type="SAM" id="Phobius"/>
    </source>
</evidence>
<evidence type="ECO:0000256" key="6">
    <source>
        <dbReference type="ARBA" id="ARBA00023136"/>
    </source>
</evidence>